<protein>
    <submittedName>
        <fullName evidence="2">PurR-regulated permease PerM</fullName>
    </submittedName>
</protein>
<keyword evidence="1" id="KW-0812">Transmembrane</keyword>
<organism evidence="2 3">
    <name type="scientific">Bhargavaea ullalensis</name>
    <dbReference type="NCBI Taxonomy" id="1265685"/>
    <lineage>
        <taxon>Bacteria</taxon>
        <taxon>Bacillati</taxon>
        <taxon>Bacillota</taxon>
        <taxon>Bacilli</taxon>
        <taxon>Bacillales</taxon>
        <taxon>Caryophanaceae</taxon>
        <taxon>Bhargavaea</taxon>
    </lineage>
</organism>
<keyword evidence="1" id="KW-0472">Membrane</keyword>
<keyword evidence="3" id="KW-1185">Reference proteome</keyword>
<sequence>MTFVWSFVLVTMLNYVVSSINDVPFDFALGAIVSVVLSILVFIVSAILPTESTPDYDA</sequence>
<dbReference type="Proteomes" id="UP001549099">
    <property type="component" value="Unassembled WGS sequence"/>
</dbReference>
<feature type="transmembrane region" description="Helical" evidence="1">
    <location>
        <begin position="28"/>
        <end position="48"/>
    </location>
</feature>
<gene>
    <name evidence="2" type="ORF">ABID49_001559</name>
</gene>
<evidence type="ECO:0000313" key="2">
    <source>
        <dbReference type="EMBL" id="MET3575654.1"/>
    </source>
</evidence>
<accession>A0ABV2GBJ4</accession>
<proteinExistence type="predicted"/>
<dbReference type="Pfam" id="PF11151">
    <property type="entry name" value="DUF2929"/>
    <property type="match status" value="1"/>
</dbReference>
<evidence type="ECO:0000313" key="3">
    <source>
        <dbReference type="Proteomes" id="UP001549099"/>
    </source>
</evidence>
<comment type="caution">
    <text evidence="2">The sequence shown here is derived from an EMBL/GenBank/DDBJ whole genome shotgun (WGS) entry which is preliminary data.</text>
</comment>
<keyword evidence="1" id="KW-1133">Transmembrane helix</keyword>
<reference evidence="2 3" key="1">
    <citation type="submission" date="2024-06" db="EMBL/GenBank/DDBJ databases">
        <title>Genomic Encyclopedia of Type Strains, Phase IV (KMG-IV): sequencing the most valuable type-strain genomes for metagenomic binning, comparative biology and taxonomic classification.</title>
        <authorList>
            <person name="Goeker M."/>
        </authorList>
    </citation>
    <scope>NUCLEOTIDE SEQUENCE [LARGE SCALE GENOMIC DNA]</scope>
    <source>
        <strain evidence="2 3">DSM 26128</strain>
    </source>
</reference>
<dbReference type="EMBL" id="JBEPLW010000010">
    <property type="protein sequence ID" value="MET3575654.1"/>
    <property type="molecule type" value="Genomic_DNA"/>
</dbReference>
<dbReference type="InterPro" id="IPR021324">
    <property type="entry name" value="DUF2929"/>
</dbReference>
<name>A0ABV2GBJ4_9BACL</name>
<evidence type="ECO:0000256" key="1">
    <source>
        <dbReference type="SAM" id="Phobius"/>
    </source>
</evidence>